<dbReference type="RefSeq" id="WP_311658284.1">
    <property type="nucleotide sequence ID" value="NZ_JAVRHY010000005.1"/>
</dbReference>
<keyword evidence="2" id="KW-1185">Reference proteome</keyword>
<evidence type="ECO:0000313" key="1">
    <source>
        <dbReference type="EMBL" id="MDT0618207.1"/>
    </source>
</evidence>
<protein>
    <submittedName>
        <fullName evidence="1">Uncharacterized protein</fullName>
    </submittedName>
</protein>
<reference evidence="1 2" key="1">
    <citation type="submission" date="2023-09" db="EMBL/GenBank/DDBJ databases">
        <authorList>
            <person name="Rey-Velasco X."/>
        </authorList>
    </citation>
    <scope>NUCLEOTIDE SEQUENCE [LARGE SCALE GENOMIC DNA]</scope>
    <source>
        <strain evidence="1 2">P385</strain>
    </source>
</reference>
<evidence type="ECO:0000313" key="2">
    <source>
        <dbReference type="Proteomes" id="UP001259982"/>
    </source>
</evidence>
<dbReference type="EMBL" id="JAVRHY010000005">
    <property type="protein sequence ID" value="MDT0618207.1"/>
    <property type="molecule type" value="Genomic_DNA"/>
</dbReference>
<gene>
    <name evidence="1" type="ORF">RM531_06950</name>
</gene>
<organism evidence="1 2">
    <name type="scientific">Spectribacter acetivorans</name>
    <dbReference type="NCBI Taxonomy" id="3075603"/>
    <lineage>
        <taxon>Bacteria</taxon>
        <taxon>Pseudomonadati</taxon>
        <taxon>Pseudomonadota</taxon>
        <taxon>Gammaproteobacteria</taxon>
        <taxon>Salinisphaerales</taxon>
        <taxon>Salinisphaeraceae</taxon>
        <taxon>Spectribacter</taxon>
    </lineage>
</organism>
<accession>A0ABU3B6X9</accession>
<name>A0ABU3B6X9_9GAMM</name>
<comment type="caution">
    <text evidence="1">The sequence shown here is derived from an EMBL/GenBank/DDBJ whole genome shotgun (WGS) entry which is preliminary data.</text>
</comment>
<dbReference type="Proteomes" id="UP001259982">
    <property type="component" value="Unassembled WGS sequence"/>
</dbReference>
<proteinExistence type="predicted"/>
<sequence>MNGWWCLPVAGSVVLLAAAALVWWRARGLRNELAALITQMNAADADLRYALAERESLCLTVEVVDPLAVAATHSRLAGPVSGVAPGLVRRRVYDQLQRELEEQLQERGIDARIELHRGGSQ</sequence>